<feature type="domain" description="Hemerythrin-like" evidence="1">
    <location>
        <begin position="4"/>
        <end position="115"/>
    </location>
</feature>
<keyword evidence="3" id="KW-1185">Reference proteome</keyword>
<dbReference type="GeneID" id="85733249"/>
<dbReference type="AlphaFoldDB" id="A0AAX4FU02"/>
<dbReference type="EMBL" id="CP137642">
    <property type="protein sequence ID" value="WOX57384.1"/>
    <property type="molecule type" value="Genomic_DNA"/>
</dbReference>
<evidence type="ECO:0000313" key="3">
    <source>
        <dbReference type="Proteomes" id="UP001305652"/>
    </source>
</evidence>
<dbReference type="Pfam" id="PF01814">
    <property type="entry name" value="Hemerythrin"/>
    <property type="match status" value="1"/>
</dbReference>
<dbReference type="Proteomes" id="UP001305652">
    <property type="component" value="Chromosome"/>
</dbReference>
<dbReference type="PANTHER" id="PTHR35585:SF1">
    <property type="entry name" value="HHE DOMAIN PROTEIN (AFU_ORTHOLOGUE AFUA_4G00730)"/>
    <property type="match status" value="1"/>
</dbReference>
<dbReference type="PANTHER" id="PTHR35585">
    <property type="entry name" value="HHE DOMAIN PROTEIN (AFU_ORTHOLOGUE AFUA_4G00730)"/>
    <property type="match status" value="1"/>
</dbReference>
<name>A0AAX4FU02_9EURY</name>
<gene>
    <name evidence="2" type="ORF">R6Y96_08790</name>
</gene>
<evidence type="ECO:0000313" key="2">
    <source>
        <dbReference type="EMBL" id="WOX57384.1"/>
    </source>
</evidence>
<dbReference type="Gene3D" id="1.20.120.520">
    <property type="entry name" value="nmb1532 protein domain like"/>
    <property type="match status" value="1"/>
</dbReference>
<accession>A0AAX4FU02</accession>
<evidence type="ECO:0000259" key="1">
    <source>
        <dbReference type="Pfam" id="PF01814"/>
    </source>
</evidence>
<dbReference type="RefSeq" id="WP_318620962.1">
    <property type="nucleotide sequence ID" value="NZ_CP137642.1"/>
</dbReference>
<dbReference type="KEGG" id="mrc:R6Y96_08790"/>
<dbReference type="InterPro" id="IPR012312">
    <property type="entry name" value="Hemerythrin-like"/>
</dbReference>
<sequence>MPQILELIEDDHDLIRVLFDEIEHDPDSRDVRCITLHRELLAHLLAEEATLYPRLREAAPEEVEVALDEHVTIRERLERFKVVSEGDEAWMEALDDLRDWVEAHFAQEEGDIFARARHYLSRSDLFALGEAFEKEKVTVA</sequence>
<proteinExistence type="predicted"/>
<reference evidence="2 3" key="1">
    <citation type="submission" date="2023-10" db="EMBL/GenBank/DDBJ databases">
        <title>The complete genome sequence of Methanoculleus receptaculi DSM 18860.</title>
        <authorList>
            <person name="Lai S.-J."/>
            <person name="You Y.-T."/>
            <person name="Chen S.-C."/>
        </authorList>
    </citation>
    <scope>NUCLEOTIDE SEQUENCE [LARGE SCALE GENOMIC DNA]</scope>
    <source>
        <strain evidence="2 3">DSM 18860</strain>
    </source>
</reference>
<organism evidence="2 3">
    <name type="scientific">Methanoculleus receptaculi</name>
    <dbReference type="NCBI Taxonomy" id="394967"/>
    <lineage>
        <taxon>Archaea</taxon>
        <taxon>Methanobacteriati</taxon>
        <taxon>Methanobacteriota</taxon>
        <taxon>Stenosarchaea group</taxon>
        <taxon>Methanomicrobia</taxon>
        <taxon>Methanomicrobiales</taxon>
        <taxon>Methanomicrobiaceae</taxon>
        <taxon>Methanoculleus</taxon>
    </lineage>
</organism>
<protein>
    <submittedName>
        <fullName evidence="2">Hemerythrin domain-containing protein</fullName>
    </submittedName>
</protein>